<evidence type="ECO:0000313" key="3">
    <source>
        <dbReference type="Proteomes" id="UP001161247"/>
    </source>
</evidence>
<evidence type="ECO:0000313" key="2">
    <source>
        <dbReference type="EMBL" id="CAI9109968.1"/>
    </source>
</evidence>
<dbReference type="InterPro" id="IPR013187">
    <property type="entry name" value="F-box-assoc_dom_typ3"/>
</dbReference>
<name>A0AAV1DT83_OLDCO</name>
<proteinExistence type="predicted"/>
<reference evidence="2" key="1">
    <citation type="submission" date="2023-03" db="EMBL/GenBank/DDBJ databases">
        <authorList>
            <person name="Julca I."/>
        </authorList>
    </citation>
    <scope>NUCLEOTIDE SEQUENCE</scope>
</reference>
<organism evidence="2 3">
    <name type="scientific">Oldenlandia corymbosa var. corymbosa</name>
    <dbReference type="NCBI Taxonomy" id="529605"/>
    <lineage>
        <taxon>Eukaryota</taxon>
        <taxon>Viridiplantae</taxon>
        <taxon>Streptophyta</taxon>
        <taxon>Embryophyta</taxon>
        <taxon>Tracheophyta</taxon>
        <taxon>Spermatophyta</taxon>
        <taxon>Magnoliopsida</taxon>
        <taxon>eudicotyledons</taxon>
        <taxon>Gunneridae</taxon>
        <taxon>Pentapetalae</taxon>
        <taxon>asterids</taxon>
        <taxon>lamiids</taxon>
        <taxon>Gentianales</taxon>
        <taxon>Rubiaceae</taxon>
        <taxon>Rubioideae</taxon>
        <taxon>Spermacoceae</taxon>
        <taxon>Hedyotis-Oldenlandia complex</taxon>
        <taxon>Oldenlandia</taxon>
    </lineage>
</organism>
<dbReference type="Pfam" id="PF08268">
    <property type="entry name" value="FBA_3"/>
    <property type="match status" value="1"/>
</dbReference>
<accession>A0AAV1DT83</accession>
<feature type="domain" description="F-box associated beta-propeller type 3" evidence="1">
    <location>
        <begin position="19"/>
        <end position="194"/>
    </location>
</feature>
<dbReference type="EMBL" id="OX459123">
    <property type="protein sequence ID" value="CAI9109968.1"/>
    <property type="molecule type" value="Genomic_DNA"/>
</dbReference>
<gene>
    <name evidence="2" type="ORF">OLC1_LOCUS17733</name>
</gene>
<dbReference type="AlphaFoldDB" id="A0AAV1DT83"/>
<dbReference type="Proteomes" id="UP001161247">
    <property type="component" value="Chromosome 6"/>
</dbReference>
<protein>
    <submittedName>
        <fullName evidence="2">OLC1v1009917C1</fullName>
    </submittedName>
</protein>
<evidence type="ECO:0000259" key="1">
    <source>
        <dbReference type="Pfam" id="PF08268"/>
    </source>
</evidence>
<keyword evidence="3" id="KW-1185">Reference proteome</keyword>
<sequence>MVFSENPFCSCNNVGFALHWQIFTIGLDSSWRHIRSSPFNSYKYYLPFSSIYAGCRISDGVLYWKDPRYPHDAPIMAFDFVQEKFRRIPLPDTQGNGTKYDLLNFGPVAVVSVSPESNEMVVVHYNCSRRSSGELAEGNWGDEEIYVMPSQGFRLEGILPCGKLLLCHEKDRSPACIYLFDPIKGESKEIVMQKNPFLSPLHLNGVNYYVEENIISLRSLGCIWTDNQTQENLEVPTEPKSIGSRVTHFGSRLRKLFCLPH</sequence>